<evidence type="ECO:0000259" key="15">
    <source>
        <dbReference type="Pfam" id="PF08245"/>
    </source>
</evidence>
<dbReference type="Gene3D" id="3.90.190.20">
    <property type="entry name" value="Mur ligase, C-terminal domain"/>
    <property type="match status" value="1"/>
</dbReference>
<organism evidence="16 17">
    <name type="scientific">Alkalicoccobacillus porphyridii</name>
    <dbReference type="NCBI Taxonomy" id="2597270"/>
    <lineage>
        <taxon>Bacteria</taxon>
        <taxon>Bacillati</taxon>
        <taxon>Bacillota</taxon>
        <taxon>Bacilli</taxon>
        <taxon>Bacillales</taxon>
        <taxon>Bacillaceae</taxon>
        <taxon>Alkalicoccobacillus</taxon>
    </lineage>
</organism>
<comment type="subcellular location">
    <subcellularLocation>
        <location evidence="12">Cytoplasm</location>
    </subcellularLocation>
</comment>
<dbReference type="GO" id="GO:0005524">
    <property type="term" value="F:ATP binding"/>
    <property type="evidence" value="ECO:0007669"/>
    <property type="project" value="UniProtKB-KW"/>
</dbReference>
<accession>A0A553ZWX9</accession>
<dbReference type="InterPro" id="IPR035911">
    <property type="entry name" value="MurE/MurF_N"/>
</dbReference>
<keyword evidence="4 16" id="KW-0436">Ligase</keyword>
<keyword evidence="5 12" id="KW-0132">Cell division</keyword>
<dbReference type="EC" id="6.3.2.13" evidence="16"/>
<dbReference type="Gene3D" id="3.40.1190.10">
    <property type="entry name" value="Mur-like, catalytic domain"/>
    <property type="match status" value="1"/>
</dbReference>
<dbReference type="Pfam" id="PF08245">
    <property type="entry name" value="Mur_ligase_M"/>
    <property type="match status" value="1"/>
</dbReference>
<dbReference type="GO" id="GO:0005737">
    <property type="term" value="C:cytoplasm"/>
    <property type="evidence" value="ECO:0007669"/>
    <property type="project" value="UniProtKB-SubCell"/>
</dbReference>
<name>A0A553ZWX9_9BACI</name>
<dbReference type="Gene3D" id="3.40.1390.10">
    <property type="entry name" value="MurE/MurF, N-terminal domain"/>
    <property type="match status" value="1"/>
</dbReference>
<dbReference type="InterPro" id="IPR036615">
    <property type="entry name" value="Mur_ligase_C_dom_sf"/>
</dbReference>
<dbReference type="PROSITE" id="PS01011">
    <property type="entry name" value="FOLYLPOLYGLU_SYNT_1"/>
    <property type="match status" value="1"/>
</dbReference>
<dbReference type="GO" id="GO:0008360">
    <property type="term" value="P:regulation of cell shape"/>
    <property type="evidence" value="ECO:0007669"/>
    <property type="project" value="UniProtKB-KW"/>
</dbReference>
<dbReference type="Pfam" id="PF01225">
    <property type="entry name" value="Mur_ligase"/>
    <property type="match status" value="1"/>
</dbReference>
<evidence type="ECO:0000256" key="9">
    <source>
        <dbReference type="ARBA" id="ARBA00022984"/>
    </source>
</evidence>
<keyword evidence="17" id="KW-1185">Reference proteome</keyword>
<dbReference type="GO" id="GO:0051301">
    <property type="term" value="P:cell division"/>
    <property type="evidence" value="ECO:0007669"/>
    <property type="project" value="UniProtKB-KW"/>
</dbReference>
<dbReference type="SUPFAM" id="SSF63418">
    <property type="entry name" value="MurE/MurF N-terminal domain"/>
    <property type="match status" value="1"/>
</dbReference>
<keyword evidence="11 12" id="KW-0961">Cell wall biogenesis/degradation</keyword>
<gene>
    <name evidence="16" type="ORF">FN960_13670</name>
</gene>
<dbReference type="GO" id="GO:0008765">
    <property type="term" value="F:UDP-N-acetylmuramoylalanyl-D-glutamate-2,6-diaminopimelate ligase activity"/>
    <property type="evidence" value="ECO:0007669"/>
    <property type="project" value="UniProtKB-EC"/>
</dbReference>
<protein>
    <submittedName>
        <fullName evidence="16">UDP-N-acetylmuramoyl-L-alanyl-D-glutamate--2, 6-diaminopimelate ligase</fullName>
        <ecNumber evidence="16">6.3.2.13</ecNumber>
    </submittedName>
</protein>
<reference evidence="16 17" key="1">
    <citation type="submission" date="2019-07" db="EMBL/GenBank/DDBJ databases">
        <authorList>
            <person name="Park Y.J."/>
            <person name="Jeong S.E."/>
            <person name="Jung H.S."/>
        </authorList>
    </citation>
    <scope>NUCLEOTIDE SEQUENCE [LARGE SCALE GENOMIC DNA]</scope>
    <source>
        <strain evidence="17">P16(2019)</strain>
    </source>
</reference>
<dbReference type="EMBL" id="VLXZ01000008">
    <property type="protein sequence ID" value="TSB45951.1"/>
    <property type="molecule type" value="Genomic_DNA"/>
</dbReference>
<evidence type="ECO:0000256" key="10">
    <source>
        <dbReference type="ARBA" id="ARBA00023306"/>
    </source>
</evidence>
<dbReference type="NCBIfam" id="TIGR01085">
    <property type="entry name" value="murE"/>
    <property type="match status" value="1"/>
</dbReference>
<comment type="caution">
    <text evidence="16">The sequence shown here is derived from an EMBL/GenBank/DDBJ whole genome shotgun (WGS) entry which is preliminary data.</text>
</comment>
<evidence type="ECO:0000259" key="13">
    <source>
        <dbReference type="Pfam" id="PF01225"/>
    </source>
</evidence>
<evidence type="ECO:0000256" key="6">
    <source>
        <dbReference type="ARBA" id="ARBA00022741"/>
    </source>
</evidence>
<dbReference type="InterPro" id="IPR013221">
    <property type="entry name" value="Mur_ligase_cen"/>
</dbReference>
<keyword evidence="7" id="KW-0067">ATP-binding</keyword>
<dbReference type="PANTHER" id="PTHR23135">
    <property type="entry name" value="MUR LIGASE FAMILY MEMBER"/>
    <property type="match status" value="1"/>
</dbReference>
<evidence type="ECO:0000313" key="16">
    <source>
        <dbReference type="EMBL" id="TSB45951.1"/>
    </source>
</evidence>
<keyword evidence="3" id="KW-0963">Cytoplasm</keyword>
<dbReference type="InterPro" id="IPR005761">
    <property type="entry name" value="UDP-N-AcMur-Glu-dNH2Pim_ligase"/>
</dbReference>
<dbReference type="SUPFAM" id="SSF53623">
    <property type="entry name" value="MurD-like peptide ligases, catalytic domain"/>
    <property type="match status" value="1"/>
</dbReference>
<evidence type="ECO:0000256" key="7">
    <source>
        <dbReference type="ARBA" id="ARBA00022840"/>
    </source>
</evidence>
<feature type="domain" description="Mur ligase N-terminal catalytic" evidence="13">
    <location>
        <begin position="54"/>
        <end position="127"/>
    </location>
</feature>
<keyword evidence="10 12" id="KW-0131">Cell cycle</keyword>
<dbReference type="PANTHER" id="PTHR23135:SF4">
    <property type="entry name" value="UDP-N-ACETYLMURAMOYL-L-ALANYL-D-GLUTAMATE--2,6-DIAMINOPIMELATE LIGASE MURE HOMOLOG, CHLOROPLASTIC"/>
    <property type="match status" value="1"/>
</dbReference>
<dbReference type="InterPro" id="IPR000713">
    <property type="entry name" value="Mur_ligase_N"/>
</dbReference>
<keyword evidence="6" id="KW-0547">Nucleotide-binding</keyword>
<comment type="pathway">
    <text evidence="1 12">Cell wall biogenesis; peptidoglycan biosynthesis.</text>
</comment>
<sequence length="530" mass="60104">MDKLILSQLFKKMSISPRSYRFHFTYFMKEFIRMQLAHLLNSLGLNYTVPDLIEITGIANNSKEVKPGNLFVAISGHEADGHKYIDHAISLGAVAIIGERNLPDMTVPYIQVKNSRKTLALVAKQYYYPKNTKTFIGITGTNGKTTTAFMLRHILENNGMTCSLFSSVYNEVNGEKNASKNTTSDSLELYKQLANSQDQIVILEVTSHALIQHRVEGIEFDCCIFTNLSQDHLDYHLNMEDYFEAKRLLFTMLKPAGKAIINTNNDWGLTLAADLERRHIQTIKLFGEEQDFHLELEQVTYIKDLMQIVITAQQQQGYMMHLSVLGEHNALNATMAFVTALQLSIPVNLAISALESFRGAPGRFERYKHPKGGEVVIDYAHTEDAFFYCLTTAKKLGARRIFHVFGFRGNRDTTKRQSMIDVSLELSDFIILTLDDLNNETSTTLKAQLETYDLNNKGTIITDRISAIKKAWSMMEEGDWLFITGKGQEPYQQTVTHPRSDGEVVEMLLKSQISHSSLLESQFLTQHPSN</sequence>
<evidence type="ECO:0000256" key="4">
    <source>
        <dbReference type="ARBA" id="ARBA00022598"/>
    </source>
</evidence>
<feature type="domain" description="Mur ligase central" evidence="15">
    <location>
        <begin position="138"/>
        <end position="339"/>
    </location>
</feature>
<keyword evidence="9 12" id="KW-0573">Peptidoglycan synthesis</keyword>
<evidence type="ECO:0000259" key="14">
    <source>
        <dbReference type="Pfam" id="PF02875"/>
    </source>
</evidence>
<evidence type="ECO:0000313" key="17">
    <source>
        <dbReference type="Proteomes" id="UP000318521"/>
    </source>
</evidence>
<dbReference type="GO" id="GO:0004326">
    <property type="term" value="F:tetrahydrofolylpolyglutamate synthase activity"/>
    <property type="evidence" value="ECO:0007669"/>
    <property type="project" value="InterPro"/>
</dbReference>
<keyword evidence="8 12" id="KW-0133">Cell shape</keyword>
<dbReference type="InterPro" id="IPR018109">
    <property type="entry name" value="Folylpolyglutamate_synth_CS"/>
</dbReference>
<dbReference type="UniPathway" id="UPA00219"/>
<dbReference type="GO" id="GO:0009252">
    <property type="term" value="P:peptidoglycan biosynthetic process"/>
    <property type="evidence" value="ECO:0007669"/>
    <property type="project" value="UniProtKB-UniPathway"/>
</dbReference>
<dbReference type="InterPro" id="IPR004101">
    <property type="entry name" value="Mur_ligase_C"/>
</dbReference>
<dbReference type="SUPFAM" id="SSF53244">
    <property type="entry name" value="MurD-like peptide ligases, peptide-binding domain"/>
    <property type="match status" value="1"/>
</dbReference>
<dbReference type="Proteomes" id="UP000318521">
    <property type="component" value="Unassembled WGS sequence"/>
</dbReference>
<dbReference type="Pfam" id="PF02875">
    <property type="entry name" value="Mur_ligase_C"/>
    <property type="match status" value="1"/>
</dbReference>
<evidence type="ECO:0000256" key="2">
    <source>
        <dbReference type="ARBA" id="ARBA00005898"/>
    </source>
</evidence>
<evidence type="ECO:0000256" key="11">
    <source>
        <dbReference type="ARBA" id="ARBA00023316"/>
    </source>
</evidence>
<dbReference type="NCBIfam" id="NF001126">
    <property type="entry name" value="PRK00139.1-4"/>
    <property type="match status" value="1"/>
</dbReference>
<dbReference type="OrthoDB" id="9800958at2"/>
<feature type="domain" description="Mur ligase C-terminal" evidence="14">
    <location>
        <begin position="362"/>
        <end position="487"/>
    </location>
</feature>
<evidence type="ECO:0000256" key="5">
    <source>
        <dbReference type="ARBA" id="ARBA00022618"/>
    </source>
</evidence>
<evidence type="ECO:0000256" key="12">
    <source>
        <dbReference type="RuleBase" id="RU004135"/>
    </source>
</evidence>
<comment type="similarity">
    <text evidence="2">Belongs to the MurCDEF family. MurE subfamily.</text>
</comment>
<dbReference type="InterPro" id="IPR036565">
    <property type="entry name" value="Mur-like_cat_sf"/>
</dbReference>
<evidence type="ECO:0000256" key="1">
    <source>
        <dbReference type="ARBA" id="ARBA00004752"/>
    </source>
</evidence>
<dbReference type="AlphaFoldDB" id="A0A553ZWX9"/>
<evidence type="ECO:0000256" key="8">
    <source>
        <dbReference type="ARBA" id="ARBA00022960"/>
    </source>
</evidence>
<dbReference type="GO" id="GO:0071555">
    <property type="term" value="P:cell wall organization"/>
    <property type="evidence" value="ECO:0007669"/>
    <property type="project" value="UniProtKB-KW"/>
</dbReference>
<evidence type="ECO:0000256" key="3">
    <source>
        <dbReference type="ARBA" id="ARBA00022490"/>
    </source>
</evidence>
<proteinExistence type="inferred from homology"/>